<feature type="region of interest" description="Disordered" evidence="9">
    <location>
        <begin position="217"/>
        <end position="237"/>
    </location>
</feature>
<evidence type="ECO:0000256" key="9">
    <source>
        <dbReference type="SAM" id="MobiDB-lite"/>
    </source>
</evidence>
<name>A0A1N6R1L6_9SPIO</name>
<dbReference type="GO" id="GO:0044205">
    <property type="term" value="P:'de novo' UMP biosynthetic process"/>
    <property type="evidence" value="ECO:0007669"/>
    <property type="project" value="UniProtKB-UniRule"/>
</dbReference>
<dbReference type="GO" id="GO:0004088">
    <property type="term" value="F:carbamoyl-phosphate synthase (glutamine-hydrolyzing) activity"/>
    <property type="evidence" value="ECO:0007669"/>
    <property type="project" value="UniProtKB-UniRule"/>
</dbReference>
<dbReference type="GO" id="GO:0005524">
    <property type="term" value="F:ATP binding"/>
    <property type="evidence" value="ECO:0007669"/>
    <property type="project" value="UniProtKB-UniRule"/>
</dbReference>
<comment type="subunit">
    <text evidence="8">Composed of two chains; the small (or glutamine) chain promotes the hydrolysis of glutamine to ammonia, which is used by the large (or ammonia) chain to synthesize carbamoyl phosphate. Tetramer of heterodimers (alpha,beta)4.</text>
</comment>
<protein>
    <recommendedName>
        <fullName evidence="8">Carbamoyl phosphate synthase small chain</fullName>
        <ecNumber evidence="8">6.3.5.5</ecNumber>
    </recommendedName>
    <alternativeName>
        <fullName evidence="8">Carbamoyl phosphate synthetase glutamine chain</fullName>
    </alternativeName>
</protein>
<dbReference type="OrthoDB" id="9804328at2"/>
<keyword evidence="3 8" id="KW-0436">Ligase</keyword>
<comment type="pathway">
    <text evidence="8">Pyrimidine metabolism; UMP biosynthesis via de novo pathway; (S)-dihydroorotate from bicarbonate: step 1/3.</text>
</comment>
<feature type="binding site" evidence="8">
    <location>
        <position position="369"/>
    </location>
    <ligand>
        <name>L-glutamine</name>
        <dbReference type="ChEBI" id="CHEBI:58359"/>
    </ligand>
</feature>
<comment type="catalytic activity">
    <reaction evidence="8">
        <text>L-glutamine + H2O = L-glutamate + NH4(+)</text>
        <dbReference type="Rhea" id="RHEA:15889"/>
        <dbReference type="ChEBI" id="CHEBI:15377"/>
        <dbReference type="ChEBI" id="CHEBI:28938"/>
        <dbReference type="ChEBI" id="CHEBI:29985"/>
        <dbReference type="ChEBI" id="CHEBI:58359"/>
    </reaction>
</comment>
<dbReference type="UniPathway" id="UPA00070">
    <property type="reaction ID" value="UER00115"/>
</dbReference>
<dbReference type="EC" id="6.3.5.5" evidence="8"/>
<proteinExistence type="inferred from homology"/>
<feature type="binding site" evidence="8">
    <location>
        <position position="75"/>
    </location>
    <ligand>
        <name>L-glutamine</name>
        <dbReference type="ChEBI" id="CHEBI:58359"/>
    </ligand>
</feature>
<keyword evidence="8" id="KW-0028">Amino-acid biosynthesis</keyword>
<dbReference type="UniPathway" id="UPA00068">
    <property type="reaction ID" value="UER00171"/>
</dbReference>
<evidence type="ECO:0000256" key="8">
    <source>
        <dbReference type="HAMAP-Rule" id="MF_01209"/>
    </source>
</evidence>
<dbReference type="PANTHER" id="PTHR43418:SF7">
    <property type="entry name" value="CARBAMOYL-PHOSPHATE SYNTHASE SMALL CHAIN"/>
    <property type="match status" value="1"/>
</dbReference>
<dbReference type="SMART" id="SM01097">
    <property type="entry name" value="CPSase_sm_chain"/>
    <property type="match status" value="1"/>
</dbReference>
<evidence type="ECO:0000313" key="11">
    <source>
        <dbReference type="EMBL" id="SIQ22755.1"/>
    </source>
</evidence>
<dbReference type="InterPro" id="IPR017926">
    <property type="entry name" value="GATASE"/>
</dbReference>
<dbReference type="AlphaFoldDB" id="A0A1N6R1L6"/>
<dbReference type="InterPro" id="IPR006274">
    <property type="entry name" value="CarbamoylP_synth_ssu"/>
</dbReference>
<keyword evidence="12" id="KW-1185">Reference proteome</keyword>
<evidence type="ECO:0000256" key="2">
    <source>
        <dbReference type="ARBA" id="ARBA00007800"/>
    </source>
</evidence>
<dbReference type="GO" id="GO:0004359">
    <property type="term" value="F:glutaminase activity"/>
    <property type="evidence" value="ECO:0007669"/>
    <property type="project" value="RHEA"/>
</dbReference>
<evidence type="ECO:0000256" key="3">
    <source>
        <dbReference type="ARBA" id="ARBA00022598"/>
    </source>
</evidence>
<keyword evidence="5 8" id="KW-0067">ATP-binding</keyword>
<dbReference type="PRINTS" id="PR00096">
    <property type="entry name" value="GATASE"/>
</dbReference>
<organism evidence="11 12">
    <name type="scientific">Alkalispirochaeta americana</name>
    <dbReference type="NCBI Taxonomy" id="159291"/>
    <lineage>
        <taxon>Bacteria</taxon>
        <taxon>Pseudomonadati</taxon>
        <taxon>Spirochaetota</taxon>
        <taxon>Spirochaetia</taxon>
        <taxon>Spirochaetales</taxon>
        <taxon>Spirochaetaceae</taxon>
        <taxon>Alkalispirochaeta</taxon>
    </lineage>
</organism>
<evidence type="ECO:0000256" key="1">
    <source>
        <dbReference type="ARBA" id="ARBA00005077"/>
    </source>
</evidence>
<dbReference type="Pfam" id="PF00117">
    <property type="entry name" value="GATase"/>
    <property type="match status" value="1"/>
</dbReference>
<keyword evidence="8" id="KW-0055">Arginine biosynthesis</keyword>
<reference evidence="12" key="1">
    <citation type="submission" date="2017-01" db="EMBL/GenBank/DDBJ databases">
        <authorList>
            <person name="Varghese N."/>
            <person name="Submissions S."/>
        </authorList>
    </citation>
    <scope>NUCLEOTIDE SEQUENCE [LARGE SCALE GENOMIC DNA]</scope>
    <source>
        <strain evidence="12">ASpG1</strain>
    </source>
</reference>
<evidence type="ECO:0000256" key="5">
    <source>
        <dbReference type="ARBA" id="ARBA00022840"/>
    </source>
</evidence>
<comment type="function">
    <text evidence="8">Small subunit of the glutamine-dependent carbamoyl phosphate synthetase (CPSase). CPSase catalyzes the formation of carbamoyl phosphate from the ammonia moiety of glutamine, carbonate, and phosphate donated by ATP, constituting the first step of 2 biosynthetic pathways, one leading to arginine and/or urea and the other to pyrimidine nucleotides. The small subunit (glutamine amidotransferase) binds and cleaves glutamine to supply the large subunit with the substrate ammonia.</text>
</comment>
<comment type="catalytic activity">
    <reaction evidence="7 8">
        <text>hydrogencarbonate + L-glutamine + 2 ATP + H2O = carbamoyl phosphate + L-glutamate + 2 ADP + phosphate + 2 H(+)</text>
        <dbReference type="Rhea" id="RHEA:18633"/>
        <dbReference type="ChEBI" id="CHEBI:15377"/>
        <dbReference type="ChEBI" id="CHEBI:15378"/>
        <dbReference type="ChEBI" id="CHEBI:17544"/>
        <dbReference type="ChEBI" id="CHEBI:29985"/>
        <dbReference type="ChEBI" id="CHEBI:30616"/>
        <dbReference type="ChEBI" id="CHEBI:43474"/>
        <dbReference type="ChEBI" id="CHEBI:58228"/>
        <dbReference type="ChEBI" id="CHEBI:58359"/>
        <dbReference type="ChEBI" id="CHEBI:456216"/>
        <dbReference type="EC" id="6.3.5.5"/>
    </reaction>
</comment>
<feature type="binding site" evidence="8">
    <location>
        <position position="323"/>
    </location>
    <ligand>
        <name>L-glutamine</name>
        <dbReference type="ChEBI" id="CHEBI:58359"/>
    </ligand>
</feature>
<evidence type="ECO:0000259" key="10">
    <source>
        <dbReference type="SMART" id="SM01097"/>
    </source>
</evidence>
<comment type="similarity">
    <text evidence="2 8">Belongs to the CarA family.</text>
</comment>
<feature type="active site" description="Nucleophile" evidence="8">
    <location>
        <position position="319"/>
    </location>
</feature>
<dbReference type="InterPro" id="IPR029062">
    <property type="entry name" value="Class_I_gatase-like"/>
</dbReference>
<dbReference type="PROSITE" id="PS51273">
    <property type="entry name" value="GATASE_TYPE_1"/>
    <property type="match status" value="1"/>
</dbReference>
<feature type="binding site" evidence="8">
    <location>
        <position position="294"/>
    </location>
    <ligand>
        <name>L-glutamine</name>
        <dbReference type="ChEBI" id="CHEBI:58359"/>
    </ligand>
</feature>
<evidence type="ECO:0000256" key="7">
    <source>
        <dbReference type="ARBA" id="ARBA00048816"/>
    </source>
</evidence>
<keyword evidence="4 8" id="KW-0547">Nucleotide-binding</keyword>
<sequence>MDHALLILSDGTVFPGKSFGAPAPTLEEMAGAAAHEGREGREGGRSDLSCRLRDIGEVVFNTAMSGYGEVLTDPSYTGQIVVMTYPHAGNYGIDEAWSETGPQEGRSQSARARKVKPAALIVRSLYKGPVPEGRTKLADYLARNSITGLTGVDTRALTLDLRRRGSRNGLVCRPAQGSDLTPEETELALKLLRDFPAMEGRGLIDTVGTASMVHLPASSTSPSALTSTSASTSGAAAGTDQGRHIVFYDCGAKANILREFHDLGCSLTLFPASATAEELLAAGGDAVMISNGPGDPAVLGHQVEQVRKLLGKTPLLGICLGHQIIAEAVGAETFKMKFGHHGVNHPVREEVWQGEREKGRVFVTSQNHGFAVREESLPEGVLVWFRNANDNTVEGLWDERRRIRTAQFHPESAPGPIDSRWIFSAFLEVI</sequence>
<dbReference type="InterPro" id="IPR050472">
    <property type="entry name" value="Anth_synth/Amidotransfase"/>
</dbReference>
<accession>A0A1N6R1L6</accession>
<feature type="region of interest" description="CPSase" evidence="8">
    <location>
        <begin position="1"/>
        <end position="243"/>
    </location>
</feature>
<dbReference type="GO" id="GO:0006526">
    <property type="term" value="P:L-arginine biosynthetic process"/>
    <property type="evidence" value="ECO:0007669"/>
    <property type="project" value="UniProtKB-UniRule"/>
</dbReference>
<feature type="domain" description="Carbamoyl-phosphate synthase small subunit N-terminal" evidence="10">
    <location>
        <begin position="2"/>
        <end position="172"/>
    </location>
</feature>
<dbReference type="NCBIfam" id="NF009475">
    <property type="entry name" value="PRK12838.1"/>
    <property type="match status" value="1"/>
</dbReference>
<dbReference type="EMBL" id="FTMS01000005">
    <property type="protein sequence ID" value="SIQ22755.1"/>
    <property type="molecule type" value="Genomic_DNA"/>
</dbReference>
<keyword evidence="8" id="KW-0665">Pyrimidine biosynthesis</keyword>
<dbReference type="STRING" id="159291.SAMN05920897_105133"/>
<gene>
    <name evidence="8" type="primary">carA</name>
    <name evidence="11" type="ORF">SAMN05920897_105133</name>
</gene>
<dbReference type="GO" id="GO:0006541">
    <property type="term" value="P:glutamine metabolic process"/>
    <property type="evidence" value="ECO:0007669"/>
    <property type="project" value="InterPro"/>
</dbReference>
<dbReference type="CDD" id="cd01744">
    <property type="entry name" value="GATase1_CPSase"/>
    <property type="match status" value="1"/>
</dbReference>
<dbReference type="PRINTS" id="PR00097">
    <property type="entry name" value="ANTSNTHASEII"/>
</dbReference>
<dbReference type="InterPro" id="IPR002474">
    <property type="entry name" value="CarbamoylP_synth_ssu_N"/>
</dbReference>
<feature type="active site" evidence="8">
    <location>
        <position position="409"/>
    </location>
</feature>
<comment type="pathway">
    <text evidence="1 8">Amino-acid biosynthesis; L-arginine biosynthesis; carbamoyl phosphate from bicarbonate: step 1/1.</text>
</comment>
<dbReference type="InterPro" id="IPR035686">
    <property type="entry name" value="CPSase_GATase1"/>
</dbReference>
<evidence type="ECO:0000256" key="6">
    <source>
        <dbReference type="ARBA" id="ARBA00022962"/>
    </source>
</evidence>
<evidence type="ECO:0000256" key="4">
    <source>
        <dbReference type="ARBA" id="ARBA00022741"/>
    </source>
</evidence>
<dbReference type="Proteomes" id="UP000186400">
    <property type="component" value="Unassembled WGS sequence"/>
</dbReference>
<dbReference type="Gene3D" id="3.40.50.880">
    <property type="match status" value="1"/>
</dbReference>
<feature type="binding site" evidence="8">
    <location>
        <position position="292"/>
    </location>
    <ligand>
        <name>L-glutamine</name>
        <dbReference type="ChEBI" id="CHEBI:58359"/>
    </ligand>
</feature>
<dbReference type="NCBIfam" id="TIGR01368">
    <property type="entry name" value="CPSaseIIsmall"/>
    <property type="match status" value="1"/>
</dbReference>
<feature type="binding site" evidence="8">
    <location>
        <position position="320"/>
    </location>
    <ligand>
        <name>L-glutamine</name>
        <dbReference type="ChEBI" id="CHEBI:58359"/>
    </ligand>
</feature>
<keyword evidence="6 8" id="KW-0315">Glutamine amidotransferase</keyword>
<dbReference type="SUPFAM" id="SSF52021">
    <property type="entry name" value="Carbamoyl phosphate synthetase, small subunit N-terminal domain"/>
    <property type="match status" value="1"/>
</dbReference>
<dbReference type="GO" id="GO:0006207">
    <property type="term" value="P:'de novo' pyrimidine nucleobase biosynthetic process"/>
    <property type="evidence" value="ECO:0007669"/>
    <property type="project" value="InterPro"/>
</dbReference>
<feature type="active site" evidence="8">
    <location>
        <position position="411"/>
    </location>
</feature>
<feature type="binding site" evidence="8">
    <location>
        <position position="370"/>
    </location>
    <ligand>
        <name>L-glutamine</name>
        <dbReference type="ChEBI" id="CHEBI:58359"/>
    </ligand>
</feature>
<dbReference type="SUPFAM" id="SSF52317">
    <property type="entry name" value="Class I glutamine amidotransferase-like"/>
    <property type="match status" value="1"/>
</dbReference>
<dbReference type="Pfam" id="PF00988">
    <property type="entry name" value="CPSase_sm_chain"/>
    <property type="match status" value="1"/>
</dbReference>
<dbReference type="Gene3D" id="3.50.30.20">
    <property type="entry name" value="Carbamoyl-phosphate synthase small subunit, N-terminal domain"/>
    <property type="match status" value="1"/>
</dbReference>
<dbReference type="RefSeq" id="WP_076488271.1">
    <property type="nucleotide sequence ID" value="NZ_FTMS01000005.1"/>
</dbReference>
<dbReference type="PRINTS" id="PR00099">
    <property type="entry name" value="CPSGATASE"/>
</dbReference>
<feature type="binding site" evidence="8">
    <location>
        <position position="367"/>
    </location>
    <ligand>
        <name>L-glutamine</name>
        <dbReference type="ChEBI" id="CHEBI:58359"/>
    </ligand>
</feature>
<evidence type="ECO:0000313" key="12">
    <source>
        <dbReference type="Proteomes" id="UP000186400"/>
    </source>
</evidence>
<dbReference type="InterPro" id="IPR036480">
    <property type="entry name" value="CarbP_synth_ssu_N_sf"/>
</dbReference>
<dbReference type="HAMAP" id="MF_01209">
    <property type="entry name" value="CPSase_S_chain"/>
    <property type="match status" value="1"/>
</dbReference>
<dbReference type="PANTHER" id="PTHR43418">
    <property type="entry name" value="MULTIFUNCTIONAL TRYPTOPHAN BIOSYNTHESIS PROTEIN-RELATED"/>
    <property type="match status" value="1"/>
</dbReference>